<dbReference type="InterPro" id="IPR055259">
    <property type="entry name" value="YkvP/CgeB_Glyco_trans-like"/>
</dbReference>
<name>A0A0G1GWF4_9BACT</name>
<evidence type="ECO:0000313" key="3">
    <source>
        <dbReference type="Proteomes" id="UP000034617"/>
    </source>
</evidence>
<dbReference type="EMBL" id="LCHM01000003">
    <property type="protein sequence ID" value="KKT38990.1"/>
    <property type="molecule type" value="Genomic_DNA"/>
</dbReference>
<evidence type="ECO:0000259" key="1">
    <source>
        <dbReference type="Pfam" id="PF13524"/>
    </source>
</evidence>
<dbReference type="Proteomes" id="UP000034617">
    <property type="component" value="Unassembled WGS sequence"/>
</dbReference>
<organism evidence="2 3">
    <name type="scientific">Candidatus Gottesmanbacteria bacterium GW2011_GWB1_44_11c</name>
    <dbReference type="NCBI Taxonomy" id="1618447"/>
    <lineage>
        <taxon>Bacteria</taxon>
        <taxon>Candidatus Gottesmaniibacteriota</taxon>
    </lineage>
</organism>
<proteinExistence type="predicted"/>
<dbReference type="SUPFAM" id="SSF53756">
    <property type="entry name" value="UDP-Glycosyltransferase/glycogen phosphorylase"/>
    <property type="match status" value="1"/>
</dbReference>
<dbReference type="AlphaFoldDB" id="A0A0G1GWF4"/>
<evidence type="ECO:0000313" key="2">
    <source>
        <dbReference type="EMBL" id="KKT38990.1"/>
    </source>
</evidence>
<comment type="caution">
    <text evidence="2">The sequence shown here is derived from an EMBL/GenBank/DDBJ whole genome shotgun (WGS) entry which is preliminary data.</text>
</comment>
<dbReference type="Pfam" id="PF13524">
    <property type="entry name" value="Glyco_trans_1_2"/>
    <property type="match status" value="1"/>
</dbReference>
<dbReference type="Gene3D" id="3.40.50.2000">
    <property type="entry name" value="Glycogen Phosphorylase B"/>
    <property type="match status" value="1"/>
</dbReference>
<sequence length="365" mass="42474">MKILFVHNYYTRFLKHFLSENKEKIACTDYKSHKKLLFDQLFSVSDFYSQGVLRNGHEAIDVVANDWILQKKWAAEHGLRITTYPPIALESRIGQQIFLHTWMEKILEIQIKEYNPDIVYFLDIESFSFNLLKRVKKNKYTIIAQKASPILSSENYRMADIVFSALPSMVGAFQKKHIRSHYLPFAFEPSVLLKIPKQKKKYNCTFVGGFSKIHTLGNKLITEVSKCVHLDIFGYGKEMLPCSSEAYQNHHGEVWGKDMYTVLLQSNMTVNRHVDMAGEYAANIRLFEATGCGAMLLTDKKKNLGELFVDNKEVVSYTNADDLVDKIRYYTNHPRERDRIAKAGQRRTARDHTYTKRMKEVLKFL</sequence>
<accession>A0A0G1GWF4</accession>
<reference evidence="2 3" key="1">
    <citation type="journal article" date="2015" name="Nature">
        <title>rRNA introns, odd ribosomes, and small enigmatic genomes across a large radiation of phyla.</title>
        <authorList>
            <person name="Brown C.T."/>
            <person name="Hug L.A."/>
            <person name="Thomas B.C."/>
            <person name="Sharon I."/>
            <person name="Castelle C.J."/>
            <person name="Singh A."/>
            <person name="Wilkins M.J."/>
            <person name="Williams K.H."/>
            <person name="Banfield J.F."/>
        </authorList>
    </citation>
    <scope>NUCLEOTIDE SEQUENCE [LARGE SCALE GENOMIC DNA]</scope>
</reference>
<protein>
    <submittedName>
        <fullName evidence="2">Radical SAM domain protein</fullName>
    </submittedName>
</protein>
<gene>
    <name evidence="2" type="ORF">UW22_C0003G0032</name>
</gene>
<feature type="domain" description="Spore protein YkvP/CgeB glycosyl transferase-like" evidence="1">
    <location>
        <begin position="229"/>
        <end position="362"/>
    </location>
</feature>
<dbReference type="PATRIC" id="fig|1618447.3.peg.165"/>